<name>A0ABQ4XKB4_9ASTR</name>
<feature type="compositionally biased region" description="Polar residues" evidence="1">
    <location>
        <begin position="15"/>
        <end position="26"/>
    </location>
</feature>
<organism evidence="2 3">
    <name type="scientific">Tanacetum coccineum</name>
    <dbReference type="NCBI Taxonomy" id="301880"/>
    <lineage>
        <taxon>Eukaryota</taxon>
        <taxon>Viridiplantae</taxon>
        <taxon>Streptophyta</taxon>
        <taxon>Embryophyta</taxon>
        <taxon>Tracheophyta</taxon>
        <taxon>Spermatophyta</taxon>
        <taxon>Magnoliopsida</taxon>
        <taxon>eudicotyledons</taxon>
        <taxon>Gunneridae</taxon>
        <taxon>Pentapetalae</taxon>
        <taxon>asterids</taxon>
        <taxon>campanulids</taxon>
        <taxon>Asterales</taxon>
        <taxon>Asteraceae</taxon>
        <taxon>Asteroideae</taxon>
        <taxon>Anthemideae</taxon>
        <taxon>Anthemidinae</taxon>
        <taxon>Tanacetum</taxon>
    </lineage>
</organism>
<proteinExistence type="predicted"/>
<reference evidence="2" key="2">
    <citation type="submission" date="2022-01" db="EMBL/GenBank/DDBJ databases">
        <authorList>
            <person name="Yamashiro T."/>
            <person name="Shiraishi A."/>
            <person name="Satake H."/>
            <person name="Nakayama K."/>
        </authorList>
    </citation>
    <scope>NUCLEOTIDE SEQUENCE</scope>
</reference>
<feature type="region of interest" description="Disordered" evidence="1">
    <location>
        <begin position="1"/>
        <end position="31"/>
    </location>
</feature>
<gene>
    <name evidence="2" type="ORF">Tco_0679957</name>
</gene>
<evidence type="ECO:0000313" key="2">
    <source>
        <dbReference type="EMBL" id="GJS65393.1"/>
    </source>
</evidence>
<comment type="caution">
    <text evidence="2">The sequence shown here is derived from an EMBL/GenBank/DDBJ whole genome shotgun (WGS) entry which is preliminary data.</text>
</comment>
<sequence length="170" mass="18689">MSGTISPIPLPFGASSGNTGSPNVNRVDTMPATTDTINTTTTTNVAQSFVDENLPQLLDSRGGSHVINVPAFDKEDFTSWKVRFLCKTAKEMWNDLILAHEGPSDIRDSKMAALRLKFNAIKSLEGEKVMEGLSECKASESNVRRIQVKDIVKEVEDHLKTYSLAEMDIS</sequence>
<protein>
    <submittedName>
        <fullName evidence="2">Uncharacterized protein</fullName>
    </submittedName>
</protein>
<dbReference type="Proteomes" id="UP001151760">
    <property type="component" value="Unassembled WGS sequence"/>
</dbReference>
<keyword evidence="3" id="KW-1185">Reference proteome</keyword>
<reference evidence="2" key="1">
    <citation type="journal article" date="2022" name="Int. J. Mol. Sci.">
        <title>Draft Genome of Tanacetum Coccineum: Genomic Comparison of Closely Related Tanacetum-Family Plants.</title>
        <authorList>
            <person name="Yamashiro T."/>
            <person name="Shiraishi A."/>
            <person name="Nakayama K."/>
            <person name="Satake H."/>
        </authorList>
    </citation>
    <scope>NUCLEOTIDE SEQUENCE</scope>
</reference>
<dbReference type="EMBL" id="BQNB010009574">
    <property type="protein sequence ID" value="GJS65393.1"/>
    <property type="molecule type" value="Genomic_DNA"/>
</dbReference>
<evidence type="ECO:0000256" key="1">
    <source>
        <dbReference type="SAM" id="MobiDB-lite"/>
    </source>
</evidence>
<accession>A0ABQ4XKB4</accession>
<evidence type="ECO:0000313" key="3">
    <source>
        <dbReference type="Proteomes" id="UP001151760"/>
    </source>
</evidence>